<dbReference type="InterPro" id="IPR019786">
    <property type="entry name" value="Zinc_finger_PHD-type_CS"/>
</dbReference>
<feature type="region of interest" description="Disordered" evidence="4">
    <location>
        <begin position="1"/>
        <end position="50"/>
    </location>
</feature>
<feature type="compositionally biased region" description="Basic and acidic residues" evidence="4">
    <location>
        <begin position="350"/>
        <end position="372"/>
    </location>
</feature>
<dbReference type="Gene3D" id="3.30.40.10">
    <property type="entry name" value="Zinc/RING finger domain, C3HC4 (zinc finger)"/>
    <property type="match status" value="1"/>
</dbReference>
<dbReference type="InterPro" id="IPR013083">
    <property type="entry name" value="Znf_RING/FYVE/PHD"/>
</dbReference>
<keyword evidence="2" id="KW-0863">Zinc-finger</keyword>
<feature type="compositionally biased region" description="Polar residues" evidence="4">
    <location>
        <begin position="580"/>
        <end position="599"/>
    </location>
</feature>
<feature type="compositionally biased region" description="Basic residues" evidence="4">
    <location>
        <begin position="223"/>
        <end position="242"/>
    </location>
</feature>
<dbReference type="InterPro" id="IPR028938">
    <property type="entry name" value="Rsf1-like"/>
</dbReference>
<name>A0A0B7KLA6_BIOOC</name>
<dbReference type="GO" id="GO:0031213">
    <property type="term" value="C:RSF complex"/>
    <property type="evidence" value="ECO:0007669"/>
    <property type="project" value="InterPro"/>
</dbReference>
<dbReference type="GO" id="GO:0006355">
    <property type="term" value="P:regulation of DNA-templated transcription"/>
    <property type="evidence" value="ECO:0007669"/>
    <property type="project" value="InterPro"/>
</dbReference>
<evidence type="ECO:0000256" key="1">
    <source>
        <dbReference type="ARBA" id="ARBA00022723"/>
    </source>
</evidence>
<dbReference type="InterPro" id="IPR011011">
    <property type="entry name" value="Znf_FYVE_PHD"/>
</dbReference>
<gene>
    <name evidence="6" type="ORF">BN869_000011549_1</name>
</gene>
<dbReference type="InterPro" id="IPR001965">
    <property type="entry name" value="Znf_PHD"/>
</dbReference>
<dbReference type="AlphaFoldDB" id="A0A0B7KLA6"/>
<organism evidence="6">
    <name type="scientific">Bionectria ochroleuca</name>
    <name type="common">Gliocladium roseum</name>
    <dbReference type="NCBI Taxonomy" id="29856"/>
    <lineage>
        <taxon>Eukaryota</taxon>
        <taxon>Fungi</taxon>
        <taxon>Dikarya</taxon>
        <taxon>Ascomycota</taxon>
        <taxon>Pezizomycotina</taxon>
        <taxon>Sordariomycetes</taxon>
        <taxon>Hypocreomycetidae</taxon>
        <taxon>Hypocreales</taxon>
        <taxon>Bionectriaceae</taxon>
        <taxon>Clonostachys</taxon>
    </lineage>
</organism>
<reference evidence="6" key="1">
    <citation type="submission" date="2015-01" db="EMBL/GenBank/DDBJ databases">
        <authorList>
            <person name="Durling Mikael"/>
        </authorList>
    </citation>
    <scope>NUCLEOTIDE SEQUENCE</scope>
</reference>
<feature type="compositionally biased region" description="Polar residues" evidence="4">
    <location>
        <begin position="608"/>
        <end position="618"/>
    </location>
</feature>
<keyword evidence="1" id="KW-0479">Metal-binding</keyword>
<feature type="domain" description="Zinc finger PHD-type" evidence="5">
    <location>
        <begin position="460"/>
        <end position="510"/>
    </location>
</feature>
<dbReference type="Pfam" id="PF00628">
    <property type="entry name" value="PHD"/>
    <property type="match status" value="1"/>
</dbReference>
<evidence type="ECO:0000256" key="2">
    <source>
        <dbReference type="ARBA" id="ARBA00022771"/>
    </source>
</evidence>
<proteinExistence type="predicted"/>
<feature type="region of interest" description="Disordered" evidence="4">
    <location>
        <begin position="647"/>
        <end position="713"/>
    </location>
</feature>
<feature type="compositionally biased region" description="Polar residues" evidence="4">
    <location>
        <begin position="519"/>
        <end position="554"/>
    </location>
</feature>
<sequence>MSDRSLPTGLKNQENATQRIKSASQQPSTAKMPSRKRSIESGDGPSTDESTLSRLRNMWQFANLSQWIYIFGKAAKIDESIDIEELEMECLKPQSTVLVDIAVALLRLISNHRGLTQEILNSQAQKLYLLRAPERNPFGTDDTALNFRDFDVFTKITVLQQLTQWVMIHPERFRDKMEEQKDVDQATWRIEPYGWDSEDRTYFVLDDNRVYRLTEAPPAPPPKPKKKRKSFRAGRRTSKRRRTDQGNSSQPDETMDIDEEMHAEPEDDGLGGMTWECLAISLGEVQALLEGFQKTRDENEKVLRKQLQDHLVPILEKQEESRKRKALQRERELLNLAKMANAKRSSRLAGKAEQKKQEEKAREELEQQKEEEIIRRREASAQIKMEQERERRMASRGNRLKDREARRIQHEEELAQLSEDSKRTNDGVGRASARRLQAEIEKNQQALMELSAEEDNWVFDCVCGLHGQVDDGTHSVACETCNVWQHSKCLNISEAEAERADFHFVCESCRRHQEGLSKPSHQIQQLEVRQTTPNQAQTPLAGNNVLTINPASEQKNGHSVVESKHSAGSEPKPRAPEALSLSQQKPAEVLQPNSPNKSSFEIPPSFGTPASSTKQGLNLDNGPEASLSTPSITRDIYRAAHLENGNLPSHAGISPIKHSPRSSFTASSPSSHNIHGASATALAPELTLSPNPQKPILTPPTKQAESVRPIERS</sequence>
<feature type="compositionally biased region" description="Low complexity" evidence="4">
    <location>
        <begin position="661"/>
        <end position="671"/>
    </location>
</feature>
<dbReference type="GO" id="GO:0008270">
    <property type="term" value="F:zinc ion binding"/>
    <property type="evidence" value="ECO:0007669"/>
    <property type="project" value="UniProtKB-KW"/>
</dbReference>
<dbReference type="SUPFAM" id="SSF57903">
    <property type="entry name" value="FYVE/PHD zinc finger"/>
    <property type="match status" value="1"/>
</dbReference>
<feature type="region of interest" description="Disordered" evidence="4">
    <location>
        <begin position="516"/>
        <end position="629"/>
    </location>
</feature>
<protein>
    <recommendedName>
        <fullName evidence="5">Zinc finger PHD-type domain-containing protein</fullName>
    </recommendedName>
</protein>
<keyword evidence="3" id="KW-0862">Zinc</keyword>
<evidence type="ECO:0000256" key="3">
    <source>
        <dbReference type="ARBA" id="ARBA00022833"/>
    </source>
</evidence>
<dbReference type="PANTHER" id="PTHR14296">
    <property type="entry name" value="REMODELING AND SPACING FACTOR 1"/>
    <property type="match status" value="1"/>
</dbReference>
<feature type="compositionally biased region" description="Polar residues" evidence="4">
    <location>
        <begin position="10"/>
        <end position="31"/>
    </location>
</feature>
<evidence type="ECO:0000256" key="4">
    <source>
        <dbReference type="SAM" id="MobiDB-lite"/>
    </source>
</evidence>
<dbReference type="PANTHER" id="PTHR14296:SF3">
    <property type="entry name" value="DIKAR, ISOFORM F"/>
    <property type="match status" value="1"/>
</dbReference>
<evidence type="ECO:0000259" key="5">
    <source>
        <dbReference type="SMART" id="SM00249"/>
    </source>
</evidence>
<dbReference type="PROSITE" id="PS01359">
    <property type="entry name" value="ZF_PHD_1"/>
    <property type="match status" value="1"/>
</dbReference>
<accession>A0A0B7KLA6</accession>
<feature type="region of interest" description="Disordered" evidence="4">
    <location>
        <begin position="342"/>
        <end position="372"/>
    </location>
</feature>
<dbReference type="InterPro" id="IPR019787">
    <property type="entry name" value="Znf_PHD-finger"/>
</dbReference>
<feature type="compositionally biased region" description="Basic and acidic residues" evidence="4">
    <location>
        <begin position="561"/>
        <end position="575"/>
    </location>
</feature>
<dbReference type="SMART" id="SM00249">
    <property type="entry name" value="PHD"/>
    <property type="match status" value="1"/>
</dbReference>
<dbReference type="EMBL" id="CDPU01000053">
    <property type="protein sequence ID" value="CEO55491.1"/>
    <property type="molecule type" value="Genomic_DNA"/>
</dbReference>
<feature type="region of interest" description="Disordered" evidence="4">
    <location>
        <begin position="213"/>
        <end position="258"/>
    </location>
</feature>
<evidence type="ECO:0000313" key="6">
    <source>
        <dbReference type="EMBL" id="CEO55491.1"/>
    </source>
</evidence>